<dbReference type="PANTHER" id="PTHR31793">
    <property type="entry name" value="4-HYDROXYBENZOYL-COA THIOESTERASE FAMILY MEMBER"/>
    <property type="match status" value="1"/>
</dbReference>
<dbReference type="RefSeq" id="WP_189629921.1">
    <property type="nucleotide sequence ID" value="NZ_BNAG01000002.1"/>
</dbReference>
<sequence>MLKAQLFELRIVVRSSHLDEMEHVNNVQYLQWVQDVAKAHWEHNALNQWLTDHVWVALSHHIEYKRPAFLGDRLLVKTHVHSFEGAKSIRQVRIFNEETNALLVQSSSEWCLLKKASMKPCRIPQEMMLPFFGEAFNE</sequence>
<protein>
    <submittedName>
        <fullName evidence="3">Thioesterase</fullName>
    </submittedName>
</protein>
<dbReference type="InterPro" id="IPR029069">
    <property type="entry name" value="HotDog_dom_sf"/>
</dbReference>
<evidence type="ECO:0000256" key="2">
    <source>
        <dbReference type="ARBA" id="ARBA00022801"/>
    </source>
</evidence>
<dbReference type="SUPFAM" id="SSF54637">
    <property type="entry name" value="Thioesterase/thiol ester dehydrase-isomerase"/>
    <property type="match status" value="1"/>
</dbReference>
<name>A0ABQ3I5E9_9BACT</name>
<reference evidence="4" key="1">
    <citation type="journal article" date="2019" name="Int. J. Syst. Evol. Microbiol.">
        <title>The Global Catalogue of Microorganisms (GCM) 10K type strain sequencing project: providing services to taxonomists for standard genome sequencing and annotation.</title>
        <authorList>
            <consortium name="The Broad Institute Genomics Platform"/>
            <consortium name="The Broad Institute Genome Sequencing Center for Infectious Disease"/>
            <person name="Wu L."/>
            <person name="Ma J."/>
        </authorList>
    </citation>
    <scope>NUCLEOTIDE SEQUENCE [LARGE SCALE GENOMIC DNA]</scope>
    <source>
        <strain evidence="4">CGMCC 1.15111</strain>
    </source>
</reference>
<comment type="caution">
    <text evidence="3">The sequence shown here is derived from an EMBL/GenBank/DDBJ whole genome shotgun (WGS) entry which is preliminary data.</text>
</comment>
<evidence type="ECO:0000256" key="1">
    <source>
        <dbReference type="ARBA" id="ARBA00005953"/>
    </source>
</evidence>
<organism evidence="3 4">
    <name type="scientific">Roseivirga thermotolerans</name>
    <dbReference type="NCBI Taxonomy" id="1758176"/>
    <lineage>
        <taxon>Bacteria</taxon>
        <taxon>Pseudomonadati</taxon>
        <taxon>Bacteroidota</taxon>
        <taxon>Cytophagia</taxon>
        <taxon>Cytophagales</taxon>
        <taxon>Roseivirgaceae</taxon>
        <taxon>Roseivirga</taxon>
    </lineage>
</organism>
<proteinExistence type="inferred from homology"/>
<dbReference type="PANTHER" id="PTHR31793:SF27">
    <property type="entry name" value="NOVEL THIOESTERASE SUPERFAMILY DOMAIN AND SAPOSIN A-TYPE DOMAIN CONTAINING PROTEIN (0610012H03RIK)"/>
    <property type="match status" value="1"/>
</dbReference>
<dbReference type="Gene3D" id="3.10.129.10">
    <property type="entry name" value="Hotdog Thioesterase"/>
    <property type="match status" value="1"/>
</dbReference>
<comment type="similarity">
    <text evidence="1">Belongs to the 4-hydroxybenzoyl-CoA thioesterase family.</text>
</comment>
<dbReference type="Proteomes" id="UP000658258">
    <property type="component" value="Unassembled WGS sequence"/>
</dbReference>
<dbReference type="CDD" id="cd00586">
    <property type="entry name" value="4HBT"/>
    <property type="match status" value="1"/>
</dbReference>
<dbReference type="Pfam" id="PF13279">
    <property type="entry name" value="4HBT_2"/>
    <property type="match status" value="1"/>
</dbReference>
<keyword evidence="2" id="KW-0378">Hydrolase</keyword>
<keyword evidence="4" id="KW-1185">Reference proteome</keyword>
<evidence type="ECO:0000313" key="4">
    <source>
        <dbReference type="Proteomes" id="UP000658258"/>
    </source>
</evidence>
<accession>A0ABQ3I5E9</accession>
<dbReference type="EMBL" id="BNAG01000002">
    <property type="protein sequence ID" value="GHE63284.1"/>
    <property type="molecule type" value="Genomic_DNA"/>
</dbReference>
<gene>
    <name evidence="3" type="ORF">GCM10011340_18260</name>
</gene>
<dbReference type="InterPro" id="IPR050563">
    <property type="entry name" value="4-hydroxybenzoyl-CoA_TE"/>
</dbReference>
<evidence type="ECO:0000313" key="3">
    <source>
        <dbReference type="EMBL" id="GHE63284.1"/>
    </source>
</evidence>